<organism evidence="1 2">
    <name type="scientific">Danio rerio</name>
    <name type="common">Zebrafish</name>
    <name type="synonym">Brachydanio rerio</name>
    <dbReference type="NCBI Taxonomy" id="7955"/>
    <lineage>
        <taxon>Eukaryota</taxon>
        <taxon>Metazoa</taxon>
        <taxon>Chordata</taxon>
        <taxon>Craniata</taxon>
        <taxon>Vertebrata</taxon>
        <taxon>Euteleostomi</taxon>
        <taxon>Actinopterygii</taxon>
        <taxon>Neopterygii</taxon>
        <taxon>Teleostei</taxon>
        <taxon>Ostariophysi</taxon>
        <taxon>Cypriniformes</taxon>
        <taxon>Danionidae</taxon>
        <taxon>Danioninae</taxon>
        <taxon>Danio</taxon>
    </lineage>
</organism>
<gene>
    <name evidence="2" type="primary">fam83ha</name>
</gene>
<sequence length="2317" mass="253669">MAHRSQCSSAGDNPLDPNYLPPHYREEYRLAIDALVDADLEGYYGFLQQANVVDFLSQTEIEYIKCTIRAPNQTAQPERRYMAEDPDGSSGTYWPVHSDHDAPSLDLGWPQQFRFVGPTEVTTLVNPSDPEMPSIKEQVRRMIKNAQQVIAVVMDMFTDVDIFADILGAAARGVAVYVLLDELNAHHFVAMVNNCRVNLEEIKCMRVRTVSGSTYFCRTGKTFKGQVMDRFILVDCRAVLSGNYSFMWSFEKIHRCLAHLFLGQLVSTFDEEFRILFAHSEPLDVENVLANMPHYSSEPENYYNTEKTAMFNRQYPTVGMDWPECTPAVHMNVGPKMLPYRSESMHSAPVAMPAPQQYRGDHQFIEHGRPNRGPTEMVGYKRHSYGNLPDFEYMSPQNHPMRGNQYMEEAMSHGGHFAREPHIYQGTGLQTSYDMYGKFRGQGHHVDPLSGSGYPPEVDEAEPTGGYDHVQRYLQSHSEIEEGYAPKHLLPHVQSGLKRHSMGYSYKCQTSPTQPNQPEQKRFLNVNRKPQDLSQKQGMRDWRISSYLSTCEDAGDLDVTELEGSSDEVPCFTQEVPCGPIRPEIRPGNRELNRIPSLRENLIPVQIQNDSVVPVSSVNHPTDLSQINFKSTPTSTSESSCTTEGDKAEEMQNREPKETNRISEEFLKRKPSRPVQRSSRLRHSLIFSSNLELNTQEEMKDTAGEIDGDEASKLSARVSHILDKRRTGSPFQPFQWSNFTKSATFDNSATESAEPEDELSKTSEKSDLENPQNLQKKPIEGAQEEKDLPQTTVPEGNSKRMESPSNALQKSSSLIDMNDPDCRLRYFKELAAKRKLSAAKSSQNNPVKATQKFALPEKPASNDTDKKAVFKTPDTSLKSKTTAVAAEIKETYKDPKCEESGKDILQRATDAEKIRFKKKLAEESGSTCSGSKNFFQEIRDSALKPVEEAKTVSTVKNQTTSSQNQVSSVAFNPASTHSAPTQHHIDKETKPCHGVLEEGGLPVKLPQTKSMSTKSTTPNKDCLSANDSQTLEQSSLCISSTCSNNVSLDSSSASNLAIADNCIPSKSDHRVTSPFTVLSTTEVSSAQDVAPTNVGSSQSLNDTEINKNTSQQHISKQTQLVIIEDEPFQKSISLKTGSSQPPLALKPTALSEGSAKLTISTEIKTSQNVPITTKTTDSVQHPASEKGELSLTSSTIKTSSQQPVTEEYSFQSPAKTGTEAQSKTTKPTTAVGTDTSAVRTSIKPSQHCTASDSAVLWKNSSEQPTSGEMDSIESSTSEFPLQHTAKESELSLDPTTADTKSSIQQNPSASASSQHLNATKTDSSQNPTASITDSSQQPTATATDSFQHSTASSSQSTAKVTESSQNSTVTGTDSSQQPSSTEADSAQLPIVAEVDSSQQILHATTETDQSQQYTAPITDSSKQLTAEVTKSFQQPPPKDAHALQEAASKVVDSSQKPAETEVDNTLKFTTPYTVSSQKPSATQNVSSVLSVATEIDSFHQPAARETDCFQHPSLTEAHFPQQPSMTETDSLQKPPETVTDSCQHPAPPGTNTSPQPASSERDSSEQLSVTAGVVKQTTPTFTDTSQQTPKSETYFSQKTLPIDRDNSQHPTAKQMQSTQQHTAQDSDSSHQSTPVEADSSQQPTIIEASSTQQTTLYEANSSPQTIATETDSSQQTTIIKANSSQQTTATETDSSQQTTIIKANSSQQTTATETDSSQQTTVIEADSSQQTTLIDASSTQQTTLIEANSSPQTIATETDSSQQTTVMEENLFQQTTATETDSSQQTTVIEADSSQQSTLIEADSKQPTATETKSSHQSTPVEVESPQYPSATDTYSSQQTTATETKSSHQSAPVEPDSSQPTTATETMSSQQITLVESDASQQTTAMETISSQQTTLVEADSSQQFTATETVFSQQTTPIEADSISEEIGLSERSTATETDSTQQTNLIQTNPSQQTTATETDSSQQTSLTDIDSLQQTILTEANSSLKPTATTTDSFQQPVAVEVDQTMQLNVTEQVSFLNISKIGEDTSKHPIETENNSHQIITATSSDCADEKKDIIVSKDLSKALPISLVSTGDVDVSSTQPQVLPEPCLSSTKITSNQDSTEIQANISSNSMESSCPNDPKPEKTDECQKNESITVQPQKNDTSAIVPENEIPHTEVSTVIGPNKVDEIKQTSLEKENSVSDISEVSEKSNLTVTHDSENKSTVADSPKLILSAHQSSTANVISCSNLRDDTKVLLEQISAKNQSRSTQSKQTLSSPNEAKEGEVKSAYKSLSKYSGRPWSEKATAEEREMLLQRMDQMRKERKVYSRFEAS</sequence>
<accession>A0AC58H322</accession>
<evidence type="ECO:0000313" key="1">
    <source>
        <dbReference type="Proteomes" id="UP000000437"/>
    </source>
</evidence>
<dbReference type="RefSeq" id="XP_073776380.1">
    <property type="nucleotide sequence ID" value="XM_073920279.1"/>
</dbReference>
<proteinExistence type="predicted"/>
<reference evidence="2" key="1">
    <citation type="submission" date="2025-08" db="UniProtKB">
        <authorList>
            <consortium name="RefSeq"/>
        </authorList>
    </citation>
    <scope>IDENTIFICATION</scope>
    <source>
        <strain evidence="2">Tuebingen</strain>
        <tissue evidence="2">Fibroblasts and whole tissue</tissue>
    </source>
</reference>
<evidence type="ECO:0000313" key="2">
    <source>
        <dbReference type="RefSeq" id="XP_073776380.1"/>
    </source>
</evidence>
<name>A0AC58H322_DANRE</name>
<protein>
    <submittedName>
        <fullName evidence="2">Uncharacterized protein fam83ha</fullName>
    </submittedName>
</protein>
<dbReference type="Proteomes" id="UP000000437">
    <property type="component" value="Chromosome 13"/>
</dbReference>
<keyword evidence="1" id="KW-1185">Reference proteome</keyword>